<dbReference type="FunFam" id="3.40.50.2000:FF:000063">
    <property type="entry name" value="Glycosyltransferase"/>
    <property type="match status" value="1"/>
</dbReference>
<accession>A0AAX6FK44</accession>
<protein>
    <submittedName>
        <fullName evidence="4">Scopoletin glucosyltransferase-like</fullName>
    </submittedName>
</protein>
<comment type="similarity">
    <text evidence="1">Belongs to the UDP-glycosyltransferase family.</text>
</comment>
<evidence type="ECO:0000256" key="2">
    <source>
        <dbReference type="ARBA" id="ARBA00022676"/>
    </source>
</evidence>
<keyword evidence="2" id="KW-0328">Glycosyltransferase</keyword>
<keyword evidence="6" id="KW-1185">Reference proteome</keyword>
<evidence type="ECO:0000313" key="6">
    <source>
        <dbReference type="Proteomes" id="UP001140949"/>
    </source>
</evidence>
<evidence type="ECO:0000256" key="3">
    <source>
        <dbReference type="ARBA" id="ARBA00022679"/>
    </source>
</evidence>
<dbReference type="CDD" id="cd03784">
    <property type="entry name" value="GT1_Gtf-like"/>
    <property type="match status" value="1"/>
</dbReference>
<gene>
    <name evidence="5" type="ORF">M6B38_380950</name>
    <name evidence="4" type="ORF">M6B38_417990</name>
</gene>
<reference evidence="4" key="1">
    <citation type="journal article" date="2023" name="GigaByte">
        <title>Genome assembly of the bearded iris, Iris pallida Lam.</title>
        <authorList>
            <person name="Bruccoleri R.E."/>
            <person name="Oakeley E.J."/>
            <person name="Faust A.M.E."/>
            <person name="Altorfer M."/>
            <person name="Dessus-Babus S."/>
            <person name="Burckhardt D."/>
            <person name="Oertli M."/>
            <person name="Naumann U."/>
            <person name="Petersen F."/>
            <person name="Wong J."/>
        </authorList>
    </citation>
    <scope>NUCLEOTIDE SEQUENCE</scope>
    <source>
        <strain evidence="4">GSM-AAB239-AS_SAM_17_03QT</strain>
    </source>
</reference>
<name>A0AAX6FK44_IRIPA</name>
<dbReference type="GO" id="GO:0035251">
    <property type="term" value="F:UDP-glucosyltransferase activity"/>
    <property type="evidence" value="ECO:0007669"/>
    <property type="project" value="TreeGrafter"/>
</dbReference>
<sequence>MATQEAHTLRVVFFPFMAPGHMLPMLDMAKLFSARGVNCTVLTTPANAASVRSSLSRDSVEVLLVPFPFAAAGLPDGCENLYSVPSPELEPNFFRATGMLREPFSQLLSELLPDCVVTDMFLPWAYHVSAELDIPVLLFYGLGFFSLCLYDSIARHDPLKSLPEEAESFVVPGLPHKIEMFKSQIENLAEVRPDLLDIIIQAKEVEARCYGLVMNTFYQLEPEYVKHYTEVVGRRAWHLGPVSLCNSDMGEKAARGNGVSNEHQNVLNWLESKSPGSVVYVCFGSGCHFSTAQLYEIALGLEAAECPFVWVVRQDEEGWMPEGYDERIQGKGGLIVRGWAPQILILNHEAVGGFVTHCGWNSTLEGVSAGLPFVTWPQFADQFFNERLIVDVLKIGVEIGVKSLVAKHKEKELVKAAKIEAAIRKLIGGGGEDGEARKRRAEELGTMARKAVEDGGSSCVDMDNLIHDLEDRRTTKL</sequence>
<dbReference type="Gene3D" id="3.40.50.2000">
    <property type="entry name" value="Glycogen Phosphorylase B"/>
    <property type="match status" value="2"/>
</dbReference>
<keyword evidence="3" id="KW-0808">Transferase</keyword>
<reference evidence="4" key="2">
    <citation type="submission" date="2023-04" db="EMBL/GenBank/DDBJ databases">
        <authorList>
            <person name="Bruccoleri R.E."/>
            <person name="Oakeley E.J."/>
            <person name="Faust A.-M."/>
            <person name="Dessus-Babus S."/>
            <person name="Altorfer M."/>
            <person name="Burckhardt D."/>
            <person name="Oertli M."/>
            <person name="Naumann U."/>
            <person name="Petersen F."/>
            <person name="Wong J."/>
        </authorList>
    </citation>
    <scope>NUCLEOTIDE SEQUENCE</scope>
    <source>
        <strain evidence="4">GSM-AAB239-AS_SAM_17_03QT</strain>
        <tissue evidence="4">Leaf</tissue>
    </source>
</reference>
<evidence type="ECO:0000313" key="5">
    <source>
        <dbReference type="EMBL" id="KAJ6824947.1"/>
    </source>
</evidence>
<dbReference type="SUPFAM" id="SSF53756">
    <property type="entry name" value="UDP-Glycosyltransferase/glycogen phosphorylase"/>
    <property type="match status" value="1"/>
</dbReference>
<dbReference type="PANTHER" id="PTHR48047:SF45">
    <property type="entry name" value="SCOPOLETIN GLUCOSYLTRANSFERASE-LIKE"/>
    <property type="match status" value="1"/>
</dbReference>
<dbReference type="AlphaFoldDB" id="A0AAX6FK44"/>
<dbReference type="PANTHER" id="PTHR48047">
    <property type="entry name" value="GLYCOSYLTRANSFERASE"/>
    <property type="match status" value="1"/>
</dbReference>
<evidence type="ECO:0000313" key="4">
    <source>
        <dbReference type="EMBL" id="KAJ6816311.1"/>
    </source>
</evidence>
<dbReference type="InterPro" id="IPR002213">
    <property type="entry name" value="UDP_glucos_trans"/>
</dbReference>
<dbReference type="EMBL" id="JANAVB010021797">
    <property type="protein sequence ID" value="KAJ6824947.1"/>
    <property type="molecule type" value="Genomic_DNA"/>
</dbReference>
<proteinExistence type="inferred from homology"/>
<evidence type="ECO:0000256" key="1">
    <source>
        <dbReference type="ARBA" id="ARBA00009995"/>
    </source>
</evidence>
<dbReference type="EMBL" id="JANAVB010028336">
    <property type="protein sequence ID" value="KAJ6816311.1"/>
    <property type="molecule type" value="Genomic_DNA"/>
</dbReference>
<comment type="caution">
    <text evidence="4">The sequence shown here is derived from an EMBL/GenBank/DDBJ whole genome shotgun (WGS) entry which is preliminary data.</text>
</comment>
<dbReference type="Pfam" id="PF00201">
    <property type="entry name" value="UDPGT"/>
    <property type="match status" value="1"/>
</dbReference>
<dbReference type="Proteomes" id="UP001140949">
    <property type="component" value="Unassembled WGS sequence"/>
</dbReference>
<organism evidence="4 6">
    <name type="scientific">Iris pallida</name>
    <name type="common">Sweet iris</name>
    <dbReference type="NCBI Taxonomy" id="29817"/>
    <lineage>
        <taxon>Eukaryota</taxon>
        <taxon>Viridiplantae</taxon>
        <taxon>Streptophyta</taxon>
        <taxon>Embryophyta</taxon>
        <taxon>Tracheophyta</taxon>
        <taxon>Spermatophyta</taxon>
        <taxon>Magnoliopsida</taxon>
        <taxon>Liliopsida</taxon>
        <taxon>Asparagales</taxon>
        <taxon>Iridaceae</taxon>
        <taxon>Iridoideae</taxon>
        <taxon>Irideae</taxon>
        <taxon>Iris</taxon>
    </lineage>
</organism>